<evidence type="ECO:0000256" key="3">
    <source>
        <dbReference type="ARBA" id="ARBA00022692"/>
    </source>
</evidence>
<keyword evidence="5 7" id="KW-0472">Membrane</keyword>
<dbReference type="OrthoDB" id="5241646at2"/>
<keyword evidence="4 7" id="KW-1133">Transmembrane helix</keyword>
<feature type="transmembrane region" description="Helical" evidence="7">
    <location>
        <begin position="163"/>
        <end position="183"/>
    </location>
</feature>
<accession>A0A3N0DX90</accession>
<dbReference type="Proteomes" id="UP000277094">
    <property type="component" value="Unassembled WGS sequence"/>
</dbReference>
<proteinExistence type="predicted"/>
<keyword evidence="3 7" id="KW-0812">Transmembrane</keyword>
<evidence type="ECO:0000313" key="8">
    <source>
        <dbReference type="EMBL" id="RNL80219.1"/>
    </source>
</evidence>
<evidence type="ECO:0000256" key="7">
    <source>
        <dbReference type="SAM" id="Phobius"/>
    </source>
</evidence>
<evidence type="ECO:0000256" key="5">
    <source>
        <dbReference type="ARBA" id="ARBA00023136"/>
    </source>
</evidence>
<evidence type="ECO:0000256" key="2">
    <source>
        <dbReference type="ARBA" id="ARBA00022475"/>
    </source>
</evidence>
<protein>
    <submittedName>
        <fullName evidence="8">Cytochrome c oxidase assembly protein</fullName>
    </submittedName>
</protein>
<keyword evidence="2" id="KW-1003">Cell membrane</keyword>
<evidence type="ECO:0000256" key="6">
    <source>
        <dbReference type="SAM" id="MobiDB-lite"/>
    </source>
</evidence>
<reference evidence="8 9" key="1">
    <citation type="submission" date="2018-11" db="EMBL/GenBank/DDBJ databases">
        <authorList>
            <person name="Li F."/>
        </authorList>
    </citation>
    <scope>NUCLEOTIDE SEQUENCE [LARGE SCALE GENOMIC DNA]</scope>
    <source>
        <strain evidence="8 9">KIS18-7</strain>
    </source>
</reference>
<feature type="transmembrane region" description="Helical" evidence="7">
    <location>
        <begin position="281"/>
        <end position="304"/>
    </location>
</feature>
<feature type="transmembrane region" description="Helical" evidence="7">
    <location>
        <begin position="94"/>
        <end position="117"/>
    </location>
</feature>
<keyword evidence="9" id="KW-1185">Reference proteome</keyword>
<organism evidence="8 9">
    <name type="scientific">Nocardioides marmorisolisilvae</name>
    <dbReference type="NCBI Taxonomy" id="1542737"/>
    <lineage>
        <taxon>Bacteria</taxon>
        <taxon>Bacillati</taxon>
        <taxon>Actinomycetota</taxon>
        <taxon>Actinomycetes</taxon>
        <taxon>Propionibacteriales</taxon>
        <taxon>Nocardioidaceae</taxon>
        <taxon>Nocardioides</taxon>
    </lineage>
</organism>
<dbReference type="InterPro" id="IPR019108">
    <property type="entry name" value="Caa3_assmbl_CtaG-rel"/>
</dbReference>
<gene>
    <name evidence="8" type="ORF">EFL95_15085</name>
</gene>
<name>A0A3N0DX90_9ACTN</name>
<dbReference type="GO" id="GO:0005886">
    <property type="term" value="C:plasma membrane"/>
    <property type="evidence" value="ECO:0007669"/>
    <property type="project" value="UniProtKB-SubCell"/>
</dbReference>
<feature type="transmembrane region" description="Helical" evidence="7">
    <location>
        <begin position="53"/>
        <end position="73"/>
    </location>
</feature>
<sequence>MGSSGLRARRGTTQHRDQALGNLSGAAPTLAGMPGMDHSRLPPFGWTSLVHDWTFSFGWTIGILVSVGAYLYLVHVGRRHGARFPGWRVACFSAGGLLLLATLSSAIAVYAMAVFWVHMVEHLILIMVVPALVILGHPLTAVRNALRPGGRRRFDGVLRSGPLSALTHPLTALTLYAVVIIGTHLTGFMDAMANDSRLMTGEQVVYLASGCLLFLPILGREPIRRDVPYLLRIVLVLVAMVPDTVVGIVLLQTDHVSFPAMFAMHPSWAPDPVQDQQIAGALMWAAGDGLMMLAGVGVVLMMILDPHRERVLGSWLESVRRQTLAEQARAGTGASSEEVGAAPDPESGEALGAYNAMLAALHEREQHHGGVPR</sequence>
<feature type="transmembrane region" description="Helical" evidence="7">
    <location>
        <begin position="231"/>
        <end position="251"/>
    </location>
</feature>
<feature type="transmembrane region" description="Helical" evidence="7">
    <location>
        <begin position="123"/>
        <end position="142"/>
    </location>
</feature>
<dbReference type="EMBL" id="RJSG01000002">
    <property type="protein sequence ID" value="RNL80219.1"/>
    <property type="molecule type" value="Genomic_DNA"/>
</dbReference>
<evidence type="ECO:0000256" key="4">
    <source>
        <dbReference type="ARBA" id="ARBA00022989"/>
    </source>
</evidence>
<dbReference type="Pfam" id="PF09678">
    <property type="entry name" value="Caa3_CtaG"/>
    <property type="match status" value="1"/>
</dbReference>
<feature type="transmembrane region" description="Helical" evidence="7">
    <location>
        <begin position="203"/>
        <end position="219"/>
    </location>
</feature>
<feature type="region of interest" description="Disordered" evidence="6">
    <location>
        <begin position="327"/>
        <end position="349"/>
    </location>
</feature>
<evidence type="ECO:0000256" key="1">
    <source>
        <dbReference type="ARBA" id="ARBA00004651"/>
    </source>
</evidence>
<comment type="subcellular location">
    <subcellularLocation>
        <location evidence="1">Cell membrane</location>
        <topology evidence="1">Multi-pass membrane protein</topology>
    </subcellularLocation>
</comment>
<evidence type="ECO:0000313" key="9">
    <source>
        <dbReference type="Proteomes" id="UP000277094"/>
    </source>
</evidence>
<comment type="caution">
    <text evidence="8">The sequence shown here is derived from an EMBL/GenBank/DDBJ whole genome shotgun (WGS) entry which is preliminary data.</text>
</comment>
<dbReference type="AlphaFoldDB" id="A0A3N0DX90"/>